<gene>
    <name evidence="2" type="ORF">K9W45_13120</name>
</gene>
<sequence>MAKKANIAKWGRILALIGGILWVALGVLMLLGDILSSIVSLFTSLSLGGNLANAIIAAIILIAVGAITILISLGRFGLKELVTGIIFIILGIIGGGLVAILVLIAGILLVIAGL</sequence>
<evidence type="ECO:0000313" key="2">
    <source>
        <dbReference type="EMBL" id="UJG40763.1"/>
    </source>
</evidence>
<keyword evidence="1" id="KW-0472">Membrane</keyword>
<proteinExistence type="predicted"/>
<keyword evidence="1" id="KW-0812">Transmembrane</keyword>
<reference evidence="2" key="1">
    <citation type="journal article" date="2022" name="Nat. Microbiol.">
        <title>Unique mobile elements and scalable gene flow at the prokaryote-eukaryote boundary revealed by circularized Asgard archaea genomes.</title>
        <authorList>
            <person name="Wu F."/>
            <person name="Speth D.R."/>
            <person name="Philosof A."/>
            <person name="Cremiere A."/>
            <person name="Narayanan A."/>
            <person name="Barco R.A."/>
            <person name="Connon S.A."/>
            <person name="Amend J.P."/>
            <person name="Antoshechkin I.A."/>
            <person name="Orphan V.J."/>
        </authorList>
    </citation>
    <scope>NUCLEOTIDE SEQUENCE</scope>
    <source>
        <strain evidence="2">PM71</strain>
    </source>
</reference>
<evidence type="ECO:0000256" key="1">
    <source>
        <dbReference type="SAM" id="Phobius"/>
    </source>
</evidence>
<keyword evidence="1" id="KW-1133">Transmembrane helix</keyword>
<organism evidence="2">
    <name type="scientific">Candidatus Heimdallarchaeum aukensis</name>
    <dbReference type="NCBI Taxonomy" id="2876573"/>
    <lineage>
        <taxon>Archaea</taxon>
        <taxon>Promethearchaeati</taxon>
        <taxon>Candidatus Heimdallarchaeota</taxon>
        <taxon>Candidatus Heimdallarchaeia (ex Rinke et al. 2021) (nom. nud.)</taxon>
        <taxon>Candidatus Heimdallarchaeales</taxon>
        <taxon>Candidatus Heimdallarchaeaceae</taxon>
        <taxon>Candidatus Heimdallarchaeum</taxon>
    </lineage>
</organism>
<dbReference type="EMBL" id="CP084166">
    <property type="protein sequence ID" value="UJG40763.1"/>
    <property type="molecule type" value="Genomic_DNA"/>
</dbReference>
<feature type="transmembrane region" description="Helical" evidence="1">
    <location>
        <begin position="85"/>
        <end position="112"/>
    </location>
</feature>
<name>A0A9Y1BKL5_9ARCH</name>
<dbReference type="AlphaFoldDB" id="A0A9Y1BKL5"/>
<feature type="transmembrane region" description="Helical" evidence="1">
    <location>
        <begin position="51"/>
        <end position="73"/>
    </location>
</feature>
<protein>
    <submittedName>
        <fullName evidence="2">Uncharacterized protein</fullName>
    </submittedName>
</protein>
<dbReference type="Proteomes" id="UP001201020">
    <property type="component" value="Chromosome"/>
</dbReference>
<feature type="transmembrane region" description="Helical" evidence="1">
    <location>
        <begin position="12"/>
        <end position="31"/>
    </location>
</feature>
<accession>A0A9Y1BKL5</accession>